<proteinExistence type="inferred from homology"/>
<keyword evidence="10" id="KW-0739">Sodium transport</keyword>
<feature type="transmembrane region" description="Helical" evidence="11">
    <location>
        <begin position="144"/>
        <end position="167"/>
    </location>
</feature>
<accession>A0A0D4CMH5</accession>
<evidence type="ECO:0000256" key="8">
    <source>
        <dbReference type="ARBA" id="ARBA00023065"/>
    </source>
</evidence>
<keyword evidence="14" id="KW-1185">Reference proteome</keyword>
<dbReference type="OrthoDB" id="9793589at2"/>
<evidence type="ECO:0000313" key="14">
    <source>
        <dbReference type="Proteomes" id="UP000003645"/>
    </source>
</evidence>
<protein>
    <submittedName>
        <fullName evidence="13">Sodium:proton antiporter</fullName>
    </submittedName>
</protein>
<evidence type="ECO:0000256" key="2">
    <source>
        <dbReference type="ARBA" id="ARBA00005551"/>
    </source>
</evidence>
<evidence type="ECO:0000256" key="3">
    <source>
        <dbReference type="ARBA" id="ARBA00022448"/>
    </source>
</evidence>
<evidence type="ECO:0000313" key="13">
    <source>
        <dbReference type="EMBL" id="AJT51269.1"/>
    </source>
</evidence>
<keyword evidence="3" id="KW-0813">Transport</keyword>
<dbReference type="RefSeq" id="WP_006499371.1">
    <property type="nucleotide sequence ID" value="NZ_CP011013.1"/>
</dbReference>
<keyword evidence="5 11" id="KW-0812">Transmembrane</keyword>
<dbReference type="AlphaFoldDB" id="A0A0D4CMH5"/>
<keyword evidence="9 11" id="KW-0472">Membrane</keyword>
<gene>
    <name evidence="13" type="ORF">LBLM1_10100</name>
</gene>
<feature type="transmembrane region" description="Helical" evidence="11">
    <location>
        <begin position="214"/>
        <end position="234"/>
    </location>
</feature>
<dbReference type="HOGENOM" id="CLU_005126_7_1_9"/>
<name>A0A0D4CMH5_LIMMU</name>
<dbReference type="GO" id="GO:0015297">
    <property type="term" value="F:antiporter activity"/>
    <property type="evidence" value="ECO:0007669"/>
    <property type="project" value="UniProtKB-KW"/>
</dbReference>
<feature type="transmembrane region" description="Helical" evidence="11">
    <location>
        <begin position="179"/>
        <end position="202"/>
    </location>
</feature>
<dbReference type="KEGG" id="lmu:LBLM1_10100"/>
<keyword evidence="6 11" id="KW-1133">Transmembrane helix</keyword>
<feature type="transmembrane region" description="Helical" evidence="11">
    <location>
        <begin position="265"/>
        <end position="283"/>
    </location>
</feature>
<dbReference type="PANTHER" id="PTHR43562:SF3">
    <property type="entry name" value="SODIUM ION_PROTON EXCHANGER (EUROFUNG)"/>
    <property type="match status" value="1"/>
</dbReference>
<feature type="transmembrane region" description="Helical" evidence="11">
    <location>
        <begin position="357"/>
        <end position="376"/>
    </location>
</feature>
<evidence type="ECO:0000256" key="1">
    <source>
        <dbReference type="ARBA" id="ARBA00004141"/>
    </source>
</evidence>
<dbReference type="Pfam" id="PF00999">
    <property type="entry name" value="Na_H_Exchanger"/>
    <property type="match status" value="1"/>
</dbReference>
<evidence type="ECO:0000256" key="7">
    <source>
        <dbReference type="ARBA" id="ARBA00023053"/>
    </source>
</evidence>
<evidence type="ECO:0000256" key="6">
    <source>
        <dbReference type="ARBA" id="ARBA00022989"/>
    </source>
</evidence>
<dbReference type="STRING" id="1130798.LBLM1_10100"/>
<keyword evidence="7" id="KW-0915">Sodium</keyword>
<feature type="transmembrane region" description="Helical" evidence="11">
    <location>
        <begin position="295"/>
        <end position="316"/>
    </location>
</feature>
<feature type="transmembrane region" description="Helical" evidence="11">
    <location>
        <begin position="114"/>
        <end position="132"/>
    </location>
</feature>
<evidence type="ECO:0000256" key="9">
    <source>
        <dbReference type="ARBA" id="ARBA00023136"/>
    </source>
</evidence>
<dbReference type="Gene3D" id="1.20.1530.20">
    <property type="match status" value="1"/>
</dbReference>
<dbReference type="GO" id="GO:0006814">
    <property type="term" value="P:sodium ion transport"/>
    <property type="evidence" value="ECO:0007669"/>
    <property type="project" value="UniProtKB-KW"/>
</dbReference>
<comment type="subcellular location">
    <subcellularLocation>
        <location evidence="1">Membrane</location>
        <topology evidence="1">Multi-pass membrane protein</topology>
    </subcellularLocation>
</comment>
<keyword evidence="4" id="KW-0050">Antiport</keyword>
<evidence type="ECO:0000259" key="12">
    <source>
        <dbReference type="Pfam" id="PF00999"/>
    </source>
</evidence>
<feature type="domain" description="Cation/H+ exchanger transmembrane" evidence="12">
    <location>
        <begin position="16"/>
        <end position="381"/>
    </location>
</feature>
<sequence length="391" mass="41769">MSFIATLAGILLATQLVSHLFARWGIPDVIGQILVGVVAGPAMLNWVHQTEMINEFQEIGVIILMFIAGLESDLNLLKKYLKPAVVVALMGMILPVVVMGLAADLFGMQWFESLFVGVIFSATSVSISVAVLREYQQLDSKEGATILGAAVADDIGGVIALSVLISMMRGQGFDGEQNMSLGLTIFLQLLFFVGTYLLVKFLAPYLMHASQRMLTIAAPAVAAMIICLTMAALADKVGLSGAVGAFFAGIAIGNTKTSEVVNQSFVPLGYALFIPVFFVNVGLSMRLDHFVDSLLFIIVMTILACLTKLLGCGGGAKMMGFDFNSSYVIGSGMVARGEMALITAQIGYEAHLLSEKYYSDVITVIVLATILAPFILKNALQKVKQTAKSQV</sequence>
<dbReference type="Proteomes" id="UP000003645">
    <property type="component" value="Chromosome"/>
</dbReference>
<dbReference type="InterPro" id="IPR038770">
    <property type="entry name" value="Na+/solute_symporter_sf"/>
</dbReference>
<evidence type="ECO:0000256" key="10">
    <source>
        <dbReference type="ARBA" id="ARBA00023201"/>
    </source>
</evidence>
<dbReference type="GO" id="GO:1902600">
    <property type="term" value="P:proton transmembrane transport"/>
    <property type="evidence" value="ECO:0007669"/>
    <property type="project" value="InterPro"/>
</dbReference>
<evidence type="ECO:0000256" key="4">
    <source>
        <dbReference type="ARBA" id="ARBA00022449"/>
    </source>
</evidence>
<reference evidence="13 14" key="1">
    <citation type="journal article" date="2012" name="J. Bacteriol.">
        <title>Genome sequence of Lactobacillus mucosae LM1, isolated from piglet feces.</title>
        <authorList>
            <person name="Lee J.H."/>
            <person name="Valeriano V.D."/>
            <person name="Shin Y.R."/>
            <person name="Chae J.P."/>
            <person name="Kim G.B."/>
            <person name="Ham J.S."/>
            <person name="Chun J."/>
            <person name="Kang D.K."/>
        </authorList>
    </citation>
    <scope>NUCLEOTIDE SEQUENCE [LARGE SCALE GENOMIC DNA]</scope>
    <source>
        <strain evidence="13 14">LM1</strain>
    </source>
</reference>
<evidence type="ECO:0000256" key="5">
    <source>
        <dbReference type="ARBA" id="ARBA00022692"/>
    </source>
</evidence>
<dbReference type="PANTHER" id="PTHR43562">
    <property type="entry name" value="NAPA-TYPE SODIUM/HYDROGEN ANTIPORTER"/>
    <property type="match status" value="1"/>
</dbReference>
<feature type="transmembrane region" description="Helical" evidence="11">
    <location>
        <begin position="84"/>
        <end position="102"/>
    </location>
</feature>
<dbReference type="EMBL" id="CP011013">
    <property type="protein sequence ID" value="AJT51269.1"/>
    <property type="molecule type" value="Genomic_DNA"/>
</dbReference>
<evidence type="ECO:0000256" key="11">
    <source>
        <dbReference type="SAM" id="Phobius"/>
    </source>
</evidence>
<feature type="transmembrane region" description="Helical" evidence="11">
    <location>
        <begin position="59"/>
        <end position="77"/>
    </location>
</feature>
<dbReference type="GO" id="GO:0016020">
    <property type="term" value="C:membrane"/>
    <property type="evidence" value="ECO:0007669"/>
    <property type="project" value="UniProtKB-SubCell"/>
</dbReference>
<comment type="similarity">
    <text evidence="2">Belongs to the monovalent cation:proton antiporter 2 (CPA2) transporter (TC 2.A.37) family.</text>
</comment>
<dbReference type="InterPro" id="IPR006153">
    <property type="entry name" value="Cation/H_exchanger_TM"/>
</dbReference>
<keyword evidence="8" id="KW-0406">Ion transport</keyword>
<organism evidence="13 14">
    <name type="scientific">Limosilactobacillus mucosae LM1</name>
    <dbReference type="NCBI Taxonomy" id="1130798"/>
    <lineage>
        <taxon>Bacteria</taxon>
        <taxon>Bacillati</taxon>
        <taxon>Bacillota</taxon>
        <taxon>Bacilli</taxon>
        <taxon>Lactobacillales</taxon>
        <taxon>Lactobacillaceae</taxon>
        <taxon>Limosilactobacillus</taxon>
    </lineage>
</organism>